<proteinExistence type="predicted"/>
<dbReference type="GeneID" id="18937374"/>
<keyword evidence="2" id="KW-1185">Reference proteome</keyword>
<dbReference type="InParanoid" id="F4RDF9"/>
<organism evidence="2">
    <name type="scientific">Melampsora larici-populina (strain 98AG31 / pathotype 3-4-7)</name>
    <name type="common">Poplar leaf rust fungus</name>
    <dbReference type="NCBI Taxonomy" id="747676"/>
    <lineage>
        <taxon>Eukaryota</taxon>
        <taxon>Fungi</taxon>
        <taxon>Dikarya</taxon>
        <taxon>Basidiomycota</taxon>
        <taxon>Pucciniomycotina</taxon>
        <taxon>Pucciniomycetes</taxon>
        <taxon>Pucciniales</taxon>
        <taxon>Melampsoraceae</taxon>
        <taxon>Melampsora</taxon>
    </lineage>
</organism>
<gene>
    <name evidence="1" type="ORF">MELLADRAFT_95842</name>
</gene>
<dbReference type="AlphaFoldDB" id="F4RDF9"/>
<dbReference type="EMBL" id="GL883097">
    <property type="protein sequence ID" value="EGG09394.1"/>
    <property type="molecule type" value="Genomic_DNA"/>
</dbReference>
<dbReference type="HOGENOM" id="CLU_032925_2_0_1"/>
<evidence type="ECO:0008006" key="3">
    <source>
        <dbReference type="Google" id="ProtNLM"/>
    </source>
</evidence>
<evidence type="ECO:0000313" key="2">
    <source>
        <dbReference type="Proteomes" id="UP000001072"/>
    </source>
</evidence>
<sequence>MEHTMNEVNRLPFEIVNQILQEFVHELPKEPSLAGPPPLPALTSEAYKELIALRLISKTWSKAVIPFYFRTISIQNSKRAKVILDNWSDSLFRPNFSCPVKRLSVTRVCCLEEEACILEKHCPEGSTCVSINQLERSITLLGTNLKALDVNFIDCKTISPNLIKAIKTINELKSLSLFITCWKLDRGSFDLDSLSNFFSAMPKLEYLKLFDDAPNFDFKPPALSNLRYFYFTAHRANIQGNSQVTRAAKDTLRIMELCYSNCRGLVQLAQIFEPVKDTLEGFFTSAFNEDVPRDVENLTFPNLKVLETQFFTAHPKSGFTWLEGPMLKNVRTIFTRLRVEHCWQESLELGGVNALKNLPNFKHLVFIKNRGETKANNPDLIEAFKSHGVECHVTDPLSPDGMMELDRLLNGPIN</sequence>
<dbReference type="KEGG" id="mlr:MELLADRAFT_95842"/>
<evidence type="ECO:0000313" key="1">
    <source>
        <dbReference type="EMBL" id="EGG09394.1"/>
    </source>
</evidence>
<dbReference type="RefSeq" id="XP_007407121.1">
    <property type="nucleotide sequence ID" value="XM_007407059.1"/>
</dbReference>
<name>F4RDF9_MELLP</name>
<protein>
    <recommendedName>
        <fullName evidence="3">F-box domain-containing protein</fullName>
    </recommendedName>
</protein>
<dbReference type="Proteomes" id="UP000001072">
    <property type="component" value="Unassembled WGS sequence"/>
</dbReference>
<reference evidence="2" key="1">
    <citation type="journal article" date="2011" name="Proc. Natl. Acad. Sci. U.S.A.">
        <title>Obligate biotrophy features unraveled by the genomic analysis of rust fungi.</title>
        <authorList>
            <person name="Duplessis S."/>
            <person name="Cuomo C.A."/>
            <person name="Lin Y.-C."/>
            <person name="Aerts A."/>
            <person name="Tisserant E."/>
            <person name="Veneault-Fourrey C."/>
            <person name="Joly D.L."/>
            <person name="Hacquard S."/>
            <person name="Amselem J."/>
            <person name="Cantarel B.L."/>
            <person name="Chiu R."/>
            <person name="Coutinho P.M."/>
            <person name="Feau N."/>
            <person name="Field M."/>
            <person name="Frey P."/>
            <person name="Gelhaye E."/>
            <person name="Goldberg J."/>
            <person name="Grabherr M.G."/>
            <person name="Kodira C.D."/>
            <person name="Kohler A."/>
            <person name="Kuees U."/>
            <person name="Lindquist E.A."/>
            <person name="Lucas S.M."/>
            <person name="Mago R."/>
            <person name="Mauceli E."/>
            <person name="Morin E."/>
            <person name="Murat C."/>
            <person name="Pangilinan J.L."/>
            <person name="Park R."/>
            <person name="Pearson M."/>
            <person name="Quesneville H."/>
            <person name="Rouhier N."/>
            <person name="Sakthikumar S."/>
            <person name="Salamov A.A."/>
            <person name="Schmutz J."/>
            <person name="Selles B."/>
            <person name="Shapiro H."/>
            <person name="Tanguay P."/>
            <person name="Tuskan G.A."/>
            <person name="Henrissat B."/>
            <person name="Van de Peer Y."/>
            <person name="Rouze P."/>
            <person name="Ellis J.G."/>
            <person name="Dodds P.N."/>
            <person name="Schein J.E."/>
            <person name="Zhong S."/>
            <person name="Hamelin R.C."/>
            <person name="Grigoriev I.V."/>
            <person name="Szabo L.J."/>
            <person name="Martin F."/>
        </authorList>
    </citation>
    <scope>NUCLEOTIDE SEQUENCE [LARGE SCALE GENOMIC DNA]</scope>
    <source>
        <strain evidence="2">98AG31 / pathotype 3-4-7</strain>
    </source>
</reference>
<accession>F4RDF9</accession>
<dbReference type="VEuPathDB" id="FungiDB:MELLADRAFT_95842"/>